<dbReference type="EMBL" id="CP000477">
    <property type="protein sequence ID" value="ABK15351.1"/>
    <property type="molecule type" value="Genomic_DNA"/>
</dbReference>
<dbReference type="CDD" id="cd00165">
    <property type="entry name" value="S4"/>
    <property type="match status" value="1"/>
</dbReference>
<keyword evidence="1 3" id="KW-0694">RNA-binding</keyword>
<dbReference type="Pfam" id="PF01479">
    <property type="entry name" value="S4"/>
    <property type="match status" value="1"/>
</dbReference>
<dbReference type="GO" id="GO:0003723">
    <property type="term" value="F:RNA binding"/>
    <property type="evidence" value="ECO:0007669"/>
    <property type="project" value="UniProtKB-KW"/>
</dbReference>
<dbReference type="InterPro" id="IPR002877">
    <property type="entry name" value="RNA_MeTrfase_FtsJ_dom"/>
</dbReference>
<dbReference type="PANTHER" id="PTHR32319">
    <property type="entry name" value="BACTERIAL HEMOLYSIN-LIKE PROTEIN"/>
    <property type="match status" value="1"/>
</dbReference>
<keyword evidence="6" id="KW-1185">Reference proteome</keyword>
<evidence type="ECO:0000313" key="6">
    <source>
        <dbReference type="Proteomes" id="UP000000674"/>
    </source>
</evidence>
<dbReference type="GO" id="GO:0008168">
    <property type="term" value="F:methyltransferase activity"/>
    <property type="evidence" value="ECO:0007669"/>
    <property type="project" value="InterPro"/>
</dbReference>
<protein>
    <submittedName>
        <fullName evidence="5">RNA-binding S4 domain protein</fullName>
    </submittedName>
</protein>
<evidence type="ECO:0000259" key="4">
    <source>
        <dbReference type="SMART" id="SM00363"/>
    </source>
</evidence>
<dbReference type="HOGENOM" id="CLU_058015_1_0_2"/>
<evidence type="ECO:0000256" key="3">
    <source>
        <dbReference type="PROSITE-ProRule" id="PRU00182"/>
    </source>
</evidence>
<dbReference type="PROSITE" id="PS50889">
    <property type="entry name" value="S4"/>
    <property type="match status" value="1"/>
</dbReference>
<evidence type="ECO:0000256" key="2">
    <source>
        <dbReference type="ARBA" id="ARBA00029460"/>
    </source>
</evidence>
<dbReference type="STRING" id="349307.Mthe_1581"/>
<dbReference type="GO" id="GO:0032259">
    <property type="term" value="P:methylation"/>
    <property type="evidence" value="ECO:0007669"/>
    <property type="project" value="InterPro"/>
</dbReference>
<dbReference type="InterPro" id="IPR036986">
    <property type="entry name" value="S4_RNA-bd_sf"/>
</dbReference>
<dbReference type="Proteomes" id="UP000000674">
    <property type="component" value="Chromosome"/>
</dbReference>
<dbReference type="Gene3D" id="3.40.50.150">
    <property type="entry name" value="Vaccinia Virus protein VP39"/>
    <property type="match status" value="1"/>
</dbReference>
<dbReference type="SUPFAM" id="SSF55174">
    <property type="entry name" value="Alpha-L RNA-binding motif"/>
    <property type="match status" value="1"/>
</dbReference>
<dbReference type="InterPro" id="IPR002942">
    <property type="entry name" value="S4_RNA-bd"/>
</dbReference>
<dbReference type="PANTHER" id="PTHR32319:SF0">
    <property type="entry name" value="BACTERIAL HEMOLYSIN-LIKE PROTEIN"/>
    <property type="match status" value="1"/>
</dbReference>
<feature type="domain" description="RNA-binding S4" evidence="4">
    <location>
        <begin position="3"/>
        <end position="65"/>
    </location>
</feature>
<dbReference type="CDD" id="cd02440">
    <property type="entry name" value="AdoMet_MTases"/>
    <property type="match status" value="1"/>
</dbReference>
<organism evidence="5 6">
    <name type="scientific">Methanothrix thermoacetophila (strain DSM 6194 / JCM 14653 / NBRC 101360 / PT)</name>
    <name type="common">Methanosaeta thermophila</name>
    <dbReference type="NCBI Taxonomy" id="349307"/>
    <lineage>
        <taxon>Archaea</taxon>
        <taxon>Methanobacteriati</taxon>
        <taxon>Methanobacteriota</taxon>
        <taxon>Stenosarchaea group</taxon>
        <taxon>Methanomicrobia</taxon>
        <taxon>Methanotrichales</taxon>
        <taxon>Methanotrichaceae</taxon>
        <taxon>Methanothrix</taxon>
    </lineage>
</organism>
<proteinExistence type="inferred from homology"/>
<name>A0B9H7_METTP</name>
<dbReference type="AlphaFoldDB" id="A0B9H7"/>
<dbReference type="InterPro" id="IPR047048">
    <property type="entry name" value="TlyA"/>
</dbReference>
<sequence length="238" mass="26583">MMMRLDIYLVEIAGSRSKAVHLIKSGKVMVNGAVCRKQSYRVKPGDRVEIVEGFRYVSRGGYKIEALFQGRSDEIRGLSVLDVGCSAGGFSDFFLQHGAARVWGIDIAEGCVDPAMLSDPRFRFTGGVDARSFEELVKHLGDERFDLTSVDVSNVSLREVLPNLKRFLKSDGRIVALFKPPYEIDGGHRDADVERARSSFEQWLGPEFEVIHSCPSPIRGGPKNRGTVEYLYLLRPRA</sequence>
<dbReference type="Gene3D" id="3.10.290.10">
    <property type="entry name" value="RNA-binding S4 domain"/>
    <property type="match status" value="1"/>
</dbReference>
<evidence type="ECO:0000313" key="5">
    <source>
        <dbReference type="EMBL" id="ABK15351.1"/>
    </source>
</evidence>
<dbReference type="Pfam" id="PF01728">
    <property type="entry name" value="FtsJ"/>
    <property type="match status" value="1"/>
</dbReference>
<dbReference type="SUPFAM" id="SSF53335">
    <property type="entry name" value="S-adenosyl-L-methionine-dependent methyltransferases"/>
    <property type="match status" value="1"/>
</dbReference>
<dbReference type="SMART" id="SM00363">
    <property type="entry name" value="S4"/>
    <property type="match status" value="1"/>
</dbReference>
<gene>
    <name evidence="5" type="ordered locus">Mthe_1581</name>
</gene>
<dbReference type="InterPro" id="IPR029063">
    <property type="entry name" value="SAM-dependent_MTases_sf"/>
</dbReference>
<reference evidence="5 6" key="1">
    <citation type="submission" date="2006-10" db="EMBL/GenBank/DDBJ databases">
        <title>Complete sequence of Methanosaeta thermophila PT.</title>
        <authorList>
            <consortium name="US DOE Joint Genome Institute"/>
            <person name="Copeland A."/>
            <person name="Lucas S."/>
            <person name="Lapidus A."/>
            <person name="Barry K."/>
            <person name="Detter J.C."/>
            <person name="Glavina del Rio T."/>
            <person name="Hammon N."/>
            <person name="Israni S."/>
            <person name="Pitluck S."/>
            <person name="Chain P."/>
            <person name="Malfatti S."/>
            <person name="Shin M."/>
            <person name="Vergez L."/>
            <person name="Schmutz J."/>
            <person name="Larimer F."/>
            <person name="Land M."/>
            <person name="Hauser L."/>
            <person name="Kyrpides N."/>
            <person name="Kim E."/>
            <person name="Smith K.S."/>
            <person name="Ingram-Smith C."/>
            <person name="Richardson P."/>
        </authorList>
    </citation>
    <scope>NUCLEOTIDE SEQUENCE [LARGE SCALE GENOMIC DNA]</scope>
    <source>
        <strain evidence="6">DSM 6194 / JCM 14653 / NBRC 101360 / PT</strain>
    </source>
</reference>
<dbReference type="KEGG" id="mtp:Mthe_1581"/>
<accession>A0B9H7</accession>
<evidence type="ECO:0000256" key="1">
    <source>
        <dbReference type="ARBA" id="ARBA00022884"/>
    </source>
</evidence>
<comment type="similarity">
    <text evidence="2">Belongs to the TlyA family.</text>
</comment>